<protein>
    <submittedName>
        <fullName evidence="1">Uncharacterized protein</fullName>
    </submittedName>
</protein>
<evidence type="ECO:0000313" key="1">
    <source>
        <dbReference type="EMBL" id="KAF0917561.1"/>
    </source>
</evidence>
<proteinExistence type="predicted"/>
<dbReference type="AlphaFoldDB" id="A0A6G1DYT4"/>
<name>A0A6G1DYT4_9ORYZ</name>
<accession>A0A6G1DYT4</accession>
<reference evidence="1 2" key="1">
    <citation type="submission" date="2019-11" db="EMBL/GenBank/DDBJ databases">
        <title>Whole genome sequence of Oryza granulata.</title>
        <authorList>
            <person name="Li W."/>
        </authorList>
    </citation>
    <scope>NUCLEOTIDE SEQUENCE [LARGE SCALE GENOMIC DNA]</scope>
    <source>
        <strain evidence="2">cv. Menghai</strain>
        <tissue evidence="1">Leaf</tissue>
    </source>
</reference>
<dbReference type="EMBL" id="SPHZ02000005">
    <property type="protein sequence ID" value="KAF0917561.1"/>
    <property type="molecule type" value="Genomic_DNA"/>
</dbReference>
<organism evidence="1 2">
    <name type="scientific">Oryza meyeriana var. granulata</name>
    <dbReference type="NCBI Taxonomy" id="110450"/>
    <lineage>
        <taxon>Eukaryota</taxon>
        <taxon>Viridiplantae</taxon>
        <taxon>Streptophyta</taxon>
        <taxon>Embryophyta</taxon>
        <taxon>Tracheophyta</taxon>
        <taxon>Spermatophyta</taxon>
        <taxon>Magnoliopsida</taxon>
        <taxon>Liliopsida</taxon>
        <taxon>Poales</taxon>
        <taxon>Poaceae</taxon>
        <taxon>BOP clade</taxon>
        <taxon>Oryzoideae</taxon>
        <taxon>Oryzeae</taxon>
        <taxon>Oryzinae</taxon>
        <taxon>Oryza</taxon>
        <taxon>Oryza meyeriana</taxon>
    </lineage>
</organism>
<gene>
    <name evidence="1" type="ORF">E2562_020937</name>
</gene>
<comment type="caution">
    <text evidence="1">The sequence shown here is derived from an EMBL/GenBank/DDBJ whole genome shotgun (WGS) entry which is preliminary data.</text>
</comment>
<dbReference type="Proteomes" id="UP000479710">
    <property type="component" value="Unassembled WGS sequence"/>
</dbReference>
<keyword evidence="2" id="KW-1185">Reference proteome</keyword>
<sequence>MNWAHLLFPRQRALVAEIAHTPLEAGGGEDVPALAAAHHRHATHTTAGRAHAVLLAPPLVLAAQLRESHLMLFLRRLRLRCRPEPRMRDEMPRLVLRLPFAEGEALAYEAEAEGGVLWILFTQQFLLIHDAMEIGIGKWHVICQEVKTMGTGQTQIHLNPTVITFHKSFFYSSLLQVLIHIESYNIWTETVNKSLNEEANACRGSNSSVPPLHHQSIPMVI</sequence>
<evidence type="ECO:0000313" key="2">
    <source>
        <dbReference type="Proteomes" id="UP000479710"/>
    </source>
</evidence>